<evidence type="ECO:0000256" key="1">
    <source>
        <dbReference type="ARBA" id="ARBA00022676"/>
    </source>
</evidence>
<dbReference type="AlphaFoldDB" id="A0A381N8W5"/>
<dbReference type="InterPro" id="IPR036320">
    <property type="entry name" value="Glycosyl_Trfase_fam3_N_dom_sf"/>
</dbReference>
<dbReference type="GO" id="GO:0000162">
    <property type="term" value="P:L-tryptophan biosynthetic process"/>
    <property type="evidence" value="ECO:0007669"/>
    <property type="project" value="InterPro"/>
</dbReference>
<evidence type="ECO:0000256" key="2">
    <source>
        <dbReference type="ARBA" id="ARBA00022679"/>
    </source>
</evidence>
<evidence type="ECO:0000259" key="3">
    <source>
        <dbReference type="Pfam" id="PF00591"/>
    </source>
</evidence>
<evidence type="ECO:0008006" key="6">
    <source>
        <dbReference type="Google" id="ProtNLM"/>
    </source>
</evidence>
<dbReference type="InterPro" id="IPR035902">
    <property type="entry name" value="Nuc_phospho_transferase"/>
</dbReference>
<accession>A0A381N8W5</accession>
<reference evidence="5" key="1">
    <citation type="submission" date="2018-05" db="EMBL/GenBank/DDBJ databases">
        <authorList>
            <person name="Lanie J.A."/>
            <person name="Ng W.-L."/>
            <person name="Kazmierczak K.M."/>
            <person name="Andrzejewski T.M."/>
            <person name="Davidsen T.M."/>
            <person name="Wayne K.J."/>
            <person name="Tettelin H."/>
            <person name="Glass J.I."/>
            <person name="Rusch D."/>
            <person name="Podicherti R."/>
            <person name="Tsui H.-C.T."/>
            <person name="Winkler M.E."/>
        </authorList>
    </citation>
    <scope>NUCLEOTIDE SEQUENCE</scope>
</reference>
<dbReference type="HAMAP" id="MF_00211">
    <property type="entry name" value="TrpD"/>
    <property type="match status" value="1"/>
</dbReference>
<evidence type="ECO:0000259" key="4">
    <source>
        <dbReference type="Pfam" id="PF02885"/>
    </source>
</evidence>
<dbReference type="SUPFAM" id="SSF47648">
    <property type="entry name" value="Nucleoside phosphorylase/phosphoribosyltransferase N-terminal domain"/>
    <property type="match status" value="1"/>
</dbReference>
<feature type="non-terminal residue" evidence="5">
    <location>
        <position position="1"/>
    </location>
</feature>
<dbReference type="NCBIfam" id="TIGR01245">
    <property type="entry name" value="trpD"/>
    <property type="match status" value="1"/>
</dbReference>
<dbReference type="InterPro" id="IPR005940">
    <property type="entry name" value="Anthranilate_Pribosyl_Tfrase"/>
</dbReference>
<dbReference type="EMBL" id="UINC01000204">
    <property type="protein sequence ID" value="SUZ51061.1"/>
    <property type="molecule type" value="Genomic_DNA"/>
</dbReference>
<organism evidence="5">
    <name type="scientific">marine metagenome</name>
    <dbReference type="NCBI Taxonomy" id="408172"/>
    <lineage>
        <taxon>unclassified sequences</taxon>
        <taxon>metagenomes</taxon>
        <taxon>ecological metagenomes</taxon>
    </lineage>
</organism>
<dbReference type="PANTHER" id="PTHR43285">
    <property type="entry name" value="ANTHRANILATE PHOSPHORIBOSYLTRANSFERASE"/>
    <property type="match status" value="1"/>
</dbReference>
<dbReference type="Gene3D" id="1.20.970.10">
    <property type="entry name" value="Transferase, Pyrimidine Nucleoside Phosphorylase, Chain C"/>
    <property type="match status" value="1"/>
</dbReference>
<dbReference type="GO" id="GO:0005829">
    <property type="term" value="C:cytosol"/>
    <property type="evidence" value="ECO:0007669"/>
    <property type="project" value="TreeGrafter"/>
</dbReference>
<dbReference type="PANTHER" id="PTHR43285:SF2">
    <property type="entry name" value="ANTHRANILATE PHOSPHORIBOSYLTRANSFERASE"/>
    <property type="match status" value="1"/>
</dbReference>
<dbReference type="InterPro" id="IPR000312">
    <property type="entry name" value="Glycosyl_Trfase_fam3"/>
</dbReference>
<sequence length="342" mass="35276">VALDDYGGWPGLLERLCEGEHLSAEETEAILTEILSGEAEPAQIAGFLVGLKVKGETAEETTGLVKAMVAAAEPLILPEGTIDIVGTGGGVVRRQAALNVSTMACFVAAGAGATVCKHGNRRASSTSGAFDVLELLGVDIEITPERLAAQVAEHRIGFAFARTFHPAMRFAGPIRAGLGIPTVFNVLGPLSHPGQPKRQVIGAADPGLADRMLEVFRANGSLHTWLVTGHDALDEIALTGPTRILELREGVDREWTLDPVEIGMSLADASDLAGGGPERNAEIALAMFAGDERGPRRDMVALNAGAGLVVAGIADGIADGVERAIAALDDGSAAAALDSIST</sequence>
<proteinExistence type="inferred from homology"/>
<feature type="domain" description="Glycosyl transferase family 3 N-terminal" evidence="4">
    <location>
        <begin position="12"/>
        <end position="72"/>
    </location>
</feature>
<keyword evidence="2" id="KW-0808">Transferase</keyword>
<keyword evidence="1" id="KW-0328">Glycosyltransferase</keyword>
<feature type="domain" description="Glycosyl transferase family 3" evidence="3">
    <location>
        <begin position="81"/>
        <end position="333"/>
    </location>
</feature>
<dbReference type="Gene3D" id="3.40.1030.10">
    <property type="entry name" value="Nucleoside phosphorylase/phosphoribosyltransferase catalytic domain"/>
    <property type="match status" value="1"/>
</dbReference>
<dbReference type="InterPro" id="IPR017459">
    <property type="entry name" value="Glycosyl_Trfase_fam3_N_dom"/>
</dbReference>
<dbReference type="SUPFAM" id="SSF52418">
    <property type="entry name" value="Nucleoside phosphorylase/phosphoribosyltransferase catalytic domain"/>
    <property type="match status" value="1"/>
</dbReference>
<dbReference type="Pfam" id="PF00591">
    <property type="entry name" value="Glycos_transf_3"/>
    <property type="match status" value="1"/>
</dbReference>
<protein>
    <recommendedName>
        <fullName evidence="6">Anthranilate phosphoribosyltransferase</fullName>
    </recommendedName>
</protein>
<dbReference type="GO" id="GO:0004048">
    <property type="term" value="F:anthranilate phosphoribosyltransferase activity"/>
    <property type="evidence" value="ECO:0007669"/>
    <property type="project" value="InterPro"/>
</dbReference>
<name>A0A381N8W5_9ZZZZ</name>
<dbReference type="Pfam" id="PF02885">
    <property type="entry name" value="Glycos_trans_3N"/>
    <property type="match status" value="1"/>
</dbReference>
<gene>
    <name evidence="5" type="ORF">METZ01_LOCUS3915</name>
</gene>
<evidence type="ECO:0000313" key="5">
    <source>
        <dbReference type="EMBL" id="SUZ51061.1"/>
    </source>
</evidence>